<dbReference type="InterPro" id="IPR042266">
    <property type="entry name" value="PPPDE_sf"/>
</dbReference>
<keyword evidence="6" id="KW-1185">Reference proteome</keyword>
<dbReference type="OrthoDB" id="21221at2759"/>
<dbReference type="PROSITE" id="PS51858">
    <property type="entry name" value="PPPDE"/>
    <property type="match status" value="1"/>
</dbReference>
<evidence type="ECO:0000256" key="1">
    <source>
        <dbReference type="ARBA" id="ARBA00008140"/>
    </source>
</evidence>
<comment type="caution">
    <text evidence="5">The sequence shown here is derived from an EMBL/GenBank/DDBJ whole genome shotgun (WGS) entry which is preliminary data.</text>
</comment>
<dbReference type="AlphaFoldDB" id="A0A0R0LSK5"/>
<evidence type="ECO:0000313" key="5">
    <source>
        <dbReference type="EMBL" id="KRH92232.1"/>
    </source>
</evidence>
<accession>A0A0R0LSK5</accession>
<organism evidence="5 6">
    <name type="scientific">Pseudoloma neurophilia</name>
    <dbReference type="NCBI Taxonomy" id="146866"/>
    <lineage>
        <taxon>Eukaryota</taxon>
        <taxon>Fungi</taxon>
        <taxon>Fungi incertae sedis</taxon>
        <taxon>Microsporidia</taxon>
        <taxon>Pseudoloma</taxon>
    </lineage>
</organism>
<keyword evidence="3" id="KW-0378">Hydrolase</keyword>
<evidence type="ECO:0000256" key="2">
    <source>
        <dbReference type="ARBA" id="ARBA00022670"/>
    </source>
</evidence>
<dbReference type="PANTHER" id="PTHR12378:SF7">
    <property type="entry name" value="DESUMOYLATING ISOPEPTIDASE 1"/>
    <property type="match status" value="1"/>
</dbReference>
<protein>
    <recommendedName>
        <fullName evidence="4">PPPDE domain-containing protein</fullName>
    </recommendedName>
</protein>
<comment type="similarity">
    <text evidence="1">Belongs to the DeSI family.</text>
</comment>
<feature type="domain" description="PPPDE" evidence="4">
    <location>
        <begin position="3"/>
        <end position="143"/>
    </location>
</feature>
<dbReference type="InterPro" id="IPR008580">
    <property type="entry name" value="PPPDE_dom"/>
</dbReference>
<gene>
    <name evidence="5" type="ORF">M153_9404000136</name>
</gene>
<dbReference type="Proteomes" id="UP000051530">
    <property type="component" value="Unassembled WGS sequence"/>
</dbReference>
<dbReference type="GO" id="GO:0008233">
    <property type="term" value="F:peptidase activity"/>
    <property type="evidence" value="ECO:0007669"/>
    <property type="project" value="UniProtKB-KW"/>
</dbReference>
<dbReference type="GO" id="GO:0006508">
    <property type="term" value="P:proteolysis"/>
    <property type="evidence" value="ECO:0007669"/>
    <property type="project" value="UniProtKB-KW"/>
</dbReference>
<dbReference type="PANTHER" id="PTHR12378">
    <property type="entry name" value="DESUMOYLATING ISOPEPTIDASE"/>
    <property type="match status" value="1"/>
</dbReference>
<evidence type="ECO:0000313" key="6">
    <source>
        <dbReference type="Proteomes" id="UP000051530"/>
    </source>
</evidence>
<evidence type="ECO:0000259" key="4">
    <source>
        <dbReference type="PROSITE" id="PS51858"/>
    </source>
</evidence>
<reference evidence="5 6" key="1">
    <citation type="submission" date="2015-07" db="EMBL/GenBank/DDBJ databases">
        <title>The genome of Pseudoloma neurophilia, a relevant intracellular parasite of the zebrafish.</title>
        <authorList>
            <person name="Ndikumana S."/>
            <person name="Pelin A."/>
            <person name="Sanders J."/>
            <person name="Corradi N."/>
        </authorList>
    </citation>
    <scope>NUCLEOTIDE SEQUENCE [LARGE SCALE GENOMIC DNA]</scope>
    <source>
        <strain evidence="5 6">MK1</strain>
    </source>
</reference>
<name>A0A0R0LSK5_9MICR</name>
<proteinExistence type="inferred from homology"/>
<dbReference type="SMART" id="SM01179">
    <property type="entry name" value="DUF862"/>
    <property type="match status" value="1"/>
</dbReference>
<dbReference type="Gene3D" id="3.90.1720.30">
    <property type="entry name" value="PPPDE domains"/>
    <property type="match status" value="1"/>
</dbReference>
<dbReference type="Pfam" id="PF05903">
    <property type="entry name" value="Peptidase_C97"/>
    <property type="match status" value="1"/>
</dbReference>
<evidence type="ECO:0000256" key="3">
    <source>
        <dbReference type="ARBA" id="ARBA00022801"/>
    </source>
</evidence>
<dbReference type="GO" id="GO:0070646">
    <property type="term" value="P:protein modification by small protein removal"/>
    <property type="evidence" value="ECO:0007669"/>
    <property type="project" value="TreeGrafter"/>
</dbReference>
<dbReference type="VEuPathDB" id="MicrosporidiaDB:M153_9404000136"/>
<keyword evidence="2" id="KW-0645">Protease</keyword>
<sequence length="151" mass="17583">MAYEVKIRVYDLSKGQARLISRNILGVQIDGIWHSSVEIHGKEIFLSHEITCTVPGQTRYGTPTYVHEYGISHTTEEDLNEMLDVLREKYNRHTYNMLENNCNHFADDLCFFLLEKKLPQYIMDVHEIVSKTPFGSHFLKNSFNFNPGARD</sequence>
<dbReference type="EMBL" id="LGUB01001094">
    <property type="protein sequence ID" value="KRH92232.1"/>
    <property type="molecule type" value="Genomic_DNA"/>
</dbReference>